<comment type="caution">
    <text evidence="4">Lacks conserved residue(s) required for the propagation of feature annotation.</text>
</comment>
<evidence type="ECO:0000313" key="6">
    <source>
        <dbReference type="Proteomes" id="UP000269438"/>
    </source>
</evidence>
<dbReference type="PROSITE" id="PS51347">
    <property type="entry name" value="PHOSPHOTRIESTERASE_2"/>
    <property type="match status" value="1"/>
</dbReference>
<dbReference type="EMBL" id="RCUY01000004">
    <property type="protein sequence ID" value="RLP83475.1"/>
    <property type="molecule type" value="Genomic_DNA"/>
</dbReference>
<feature type="binding site" evidence="3">
    <location>
        <position position="207"/>
    </location>
    <ligand>
        <name>a divalent metal cation</name>
        <dbReference type="ChEBI" id="CHEBI:60240"/>
        <label>2</label>
    </ligand>
</feature>
<keyword evidence="1 3" id="KW-0479">Metal-binding</keyword>
<organism evidence="5 6">
    <name type="scientific">Mycetocola lacteus</name>
    <dbReference type="NCBI Taxonomy" id="76637"/>
    <lineage>
        <taxon>Bacteria</taxon>
        <taxon>Bacillati</taxon>
        <taxon>Actinomycetota</taxon>
        <taxon>Actinomycetes</taxon>
        <taxon>Micrococcales</taxon>
        <taxon>Microbacteriaceae</taxon>
        <taxon>Mycetocola</taxon>
    </lineage>
</organism>
<dbReference type="SUPFAM" id="SSF51556">
    <property type="entry name" value="Metallo-dependent hydrolases"/>
    <property type="match status" value="1"/>
</dbReference>
<dbReference type="Pfam" id="PF02126">
    <property type="entry name" value="PTE"/>
    <property type="match status" value="1"/>
</dbReference>
<dbReference type="GO" id="GO:0016787">
    <property type="term" value="F:hydrolase activity"/>
    <property type="evidence" value="ECO:0007669"/>
    <property type="project" value="UniProtKB-KW"/>
</dbReference>
<dbReference type="Gene3D" id="3.20.20.140">
    <property type="entry name" value="Metal-dependent hydrolases"/>
    <property type="match status" value="1"/>
</dbReference>
<dbReference type="PANTHER" id="PTHR10819">
    <property type="entry name" value="PHOSPHOTRIESTERASE-RELATED"/>
    <property type="match status" value="1"/>
</dbReference>
<accession>A0A3L7AU09</accession>
<evidence type="ECO:0000256" key="3">
    <source>
        <dbReference type="PIRSR" id="PIRSR601559-52"/>
    </source>
</evidence>
<evidence type="ECO:0000256" key="1">
    <source>
        <dbReference type="ARBA" id="ARBA00022723"/>
    </source>
</evidence>
<comment type="similarity">
    <text evidence="4">Belongs to the metallo-dependent hydrolases superfamily. Phosphotriesterase family.</text>
</comment>
<feature type="binding site" evidence="3">
    <location>
        <position position="146"/>
    </location>
    <ligand>
        <name>a divalent metal cation</name>
        <dbReference type="ChEBI" id="CHEBI:60240"/>
        <label>2</label>
    </ligand>
</feature>
<dbReference type="GO" id="GO:0008270">
    <property type="term" value="F:zinc ion binding"/>
    <property type="evidence" value="ECO:0007669"/>
    <property type="project" value="InterPro"/>
</dbReference>
<evidence type="ECO:0000256" key="2">
    <source>
        <dbReference type="ARBA" id="ARBA00022801"/>
    </source>
</evidence>
<evidence type="ECO:0000313" key="5">
    <source>
        <dbReference type="EMBL" id="RLP83475.1"/>
    </source>
</evidence>
<feature type="binding site" evidence="3">
    <location>
        <position position="146"/>
    </location>
    <ligand>
        <name>a divalent metal cation</name>
        <dbReference type="ChEBI" id="CHEBI:60240"/>
        <label>1</label>
    </ligand>
</feature>
<dbReference type="RefSeq" id="WP_121687888.1">
    <property type="nucleotide sequence ID" value="NZ_RCUY01000004.1"/>
</dbReference>
<proteinExistence type="inferred from homology"/>
<dbReference type="PIRSF" id="PIRSF016839">
    <property type="entry name" value="PhP"/>
    <property type="match status" value="1"/>
</dbReference>
<dbReference type="InterPro" id="IPR032466">
    <property type="entry name" value="Metal_Hydrolase"/>
</dbReference>
<evidence type="ECO:0000256" key="4">
    <source>
        <dbReference type="PROSITE-ProRule" id="PRU00679"/>
    </source>
</evidence>
<name>A0A3L7AU09_9MICO</name>
<dbReference type="Proteomes" id="UP000269438">
    <property type="component" value="Unassembled WGS sequence"/>
</dbReference>
<dbReference type="PANTHER" id="PTHR10819:SF3">
    <property type="entry name" value="PHOSPHOTRIESTERASE-RELATED PROTEIN"/>
    <property type="match status" value="1"/>
</dbReference>
<comment type="cofactor">
    <cofactor evidence="3">
        <name>a divalent metal cation</name>
        <dbReference type="ChEBI" id="CHEBI:60240"/>
    </cofactor>
    <text evidence="3">Binds 2 divalent metal cations per subunit.</text>
</comment>
<dbReference type="OrthoDB" id="9795018at2"/>
<protein>
    <submittedName>
        <fullName evidence="5">Aryldialkylphosphatase</fullName>
    </submittedName>
</protein>
<reference evidence="5 6" key="1">
    <citation type="submission" date="2018-10" db="EMBL/GenBank/DDBJ databases">
        <authorList>
            <person name="Li J."/>
        </authorList>
    </citation>
    <scope>NUCLEOTIDE SEQUENCE [LARGE SCALE GENOMIC DNA]</scope>
    <source>
        <strain evidence="5 6">JCM 11654</strain>
    </source>
</reference>
<dbReference type="AlphaFoldDB" id="A0A3L7AU09"/>
<feature type="binding site" evidence="3">
    <location>
        <position position="22"/>
    </location>
    <ligand>
        <name>a divalent metal cation</name>
        <dbReference type="ChEBI" id="CHEBI:60240"/>
        <label>1</label>
    </ligand>
</feature>
<keyword evidence="6" id="KW-1185">Reference proteome</keyword>
<feature type="binding site" evidence="3">
    <location>
        <position position="287"/>
    </location>
    <ligand>
        <name>a divalent metal cation</name>
        <dbReference type="ChEBI" id="CHEBI:60240"/>
        <label>1</label>
    </ligand>
</feature>
<feature type="binding site" evidence="3">
    <location>
        <position position="24"/>
    </location>
    <ligand>
        <name>a divalent metal cation</name>
        <dbReference type="ChEBI" id="CHEBI:60240"/>
        <label>1</label>
    </ligand>
</feature>
<keyword evidence="2" id="KW-0378">Hydrolase</keyword>
<dbReference type="InterPro" id="IPR001559">
    <property type="entry name" value="Phosphotriesterase"/>
</dbReference>
<sequence>MTQAMTVLGPVPVSELGRIMPHEHLLSLTPGPWQVGGPGSEAAAANAVDLAVDALSRLPELGFFTVVDLSPYGVVGRDAQGDNAALLREVSRRSGLHIISGTALYLESYSPGWAREASLDELVTRLVRDATEGIGSSGVRAGVFGEQATGLNVISAHEEKCLRAIARAHRETGLSIMTHTTHGSMALEQIALLRAEGVDLDRVVIGHLDTQLDPDLPRRILDTGARIAIDTIGKQDWDFFLGPAPAGERGEGEYPKRAFHRSDRGRADLVAALAAEGLAGRILLAQDLTGAEVWLNPDTHGQHGYSYLGEVFVPMLIERGVSESNLELLLATGPGEVLGL</sequence>
<feature type="binding site" evidence="3">
    <location>
        <position position="179"/>
    </location>
    <ligand>
        <name>a divalent metal cation</name>
        <dbReference type="ChEBI" id="CHEBI:60240"/>
        <label>2</label>
    </ligand>
</feature>
<gene>
    <name evidence="5" type="ORF">D9V34_05550</name>
</gene>
<comment type="caution">
    <text evidence="5">The sequence shown here is derived from an EMBL/GenBank/DDBJ whole genome shotgun (WGS) entry which is preliminary data.</text>
</comment>